<keyword evidence="2" id="KW-1185">Reference proteome</keyword>
<name>A0ABW8NBJ1_9MICC</name>
<comment type="caution">
    <text evidence="1">The sequence shown here is derived from an EMBL/GenBank/DDBJ whole genome shotgun (WGS) entry which is preliminary data.</text>
</comment>
<sequence>MGTAKAGNLREPMCWFGKLPAFRELHLGKLQQEGYFLAPFSQPRVVQSGTLERLLNRDGP</sequence>
<evidence type="ECO:0000313" key="1">
    <source>
        <dbReference type="EMBL" id="MFK4640961.1"/>
    </source>
</evidence>
<gene>
    <name evidence="1" type="ORF">ABIA52_003850</name>
</gene>
<dbReference type="Proteomes" id="UP001620520">
    <property type="component" value="Unassembled WGS sequence"/>
</dbReference>
<proteinExistence type="predicted"/>
<dbReference type="EMBL" id="JBIYEW010000003">
    <property type="protein sequence ID" value="MFK4640961.1"/>
    <property type="molecule type" value="Genomic_DNA"/>
</dbReference>
<reference evidence="1 2" key="1">
    <citation type="submission" date="2024-10" db="EMBL/GenBank/DDBJ databases">
        <title>Novel secondary metabolite-producing bacteria for plant disease control.</title>
        <authorList>
            <person name="Chevrette M."/>
        </authorList>
    </citation>
    <scope>NUCLEOTIDE SEQUENCE [LARGE SCALE GENOMIC DNA]</scope>
    <source>
        <strain evidence="1 2">J30 TE3557</strain>
    </source>
</reference>
<accession>A0ABW8NBJ1</accession>
<organism evidence="1 2">
    <name type="scientific">Paenarthrobacter histidinolovorans</name>
    <dbReference type="NCBI Taxonomy" id="43664"/>
    <lineage>
        <taxon>Bacteria</taxon>
        <taxon>Bacillati</taxon>
        <taxon>Actinomycetota</taxon>
        <taxon>Actinomycetes</taxon>
        <taxon>Micrococcales</taxon>
        <taxon>Micrococcaceae</taxon>
        <taxon>Paenarthrobacter</taxon>
    </lineage>
</organism>
<protein>
    <submittedName>
        <fullName evidence="1">Uncharacterized protein</fullName>
    </submittedName>
</protein>
<evidence type="ECO:0000313" key="2">
    <source>
        <dbReference type="Proteomes" id="UP001620520"/>
    </source>
</evidence>